<protein>
    <recommendedName>
        <fullName evidence="4">PH domain-containing protein</fullName>
    </recommendedName>
</protein>
<organism evidence="2 3">
    <name type="scientific">Amycolatopsis mongoliensis</name>
    <dbReference type="NCBI Taxonomy" id="715475"/>
    <lineage>
        <taxon>Bacteria</taxon>
        <taxon>Bacillati</taxon>
        <taxon>Actinomycetota</taxon>
        <taxon>Actinomycetes</taxon>
        <taxon>Pseudonocardiales</taxon>
        <taxon>Pseudonocardiaceae</taxon>
        <taxon>Amycolatopsis</taxon>
    </lineage>
</organism>
<keyword evidence="1" id="KW-0472">Membrane</keyword>
<reference evidence="2 3" key="1">
    <citation type="submission" date="2023-06" db="EMBL/GenBank/DDBJ databases">
        <authorList>
            <person name="Oyuntsetseg B."/>
            <person name="Kim S.B."/>
        </authorList>
    </citation>
    <scope>NUCLEOTIDE SEQUENCE [LARGE SCALE GENOMIC DNA]</scope>
    <source>
        <strain evidence="2 3">4-36</strain>
    </source>
</reference>
<feature type="transmembrane region" description="Helical" evidence="1">
    <location>
        <begin position="211"/>
        <end position="232"/>
    </location>
</feature>
<dbReference type="RefSeq" id="WP_285998395.1">
    <property type="nucleotide sequence ID" value="NZ_CP127295.1"/>
</dbReference>
<keyword evidence="1" id="KW-0812">Transmembrane</keyword>
<gene>
    <name evidence="2" type="ORF">QRX60_49530</name>
</gene>
<feature type="transmembrane region" description="Helical" evidence="1">
    <location>
        <begin position="20"/>
        <end position="37"/>
    </location>
</feature>
<accession>A0A9Y2JRC5</accession>
<evidence type="ECO:0000313" key="3">
    <source>
        <dbReference type="Proteomes" id="UP001239397"/>
    </source>
</evidence>
<sequence length="250" mass="27092">MPGYEPRIYRCPPAWKRWTALAGGAATAWMAYLALTSDRPFDVGLAAVLAVTAAAVTGAVSWRLFSWSTSVSASGLTIRRGRSAVLIPWARIATLRVEEVSVALKKRSGNAVRNDQAVCCEVDGTWHVLPYLTSVSGRVVGAEVTELRRLWQRERGRRWVAPPTPARRPAELERRGRVLLLVAAGELAAVCVGVLLLDLGGRAAPLSPADGVGMLVFLTLVLVVPTVVVTLVRRRATVSRVISRPQGKRR</sequence>
<keyword evidence="3" id="KW-1185">Reference proteome</keyword>
<feature type="transmembrane region" description="Helical" evidence="1">
    <location>
        <begin position="178"/>
        <end position="199"/>
    </location>
</feature>
<evidence type="ECO:0000313" key="2">
    <source>
        <dbReference type="EMBL" id="WIY01962.1"/>
    </source>
</evidence>
<feature type="transmembrane region" description="Helical" evidence="1">
    <location>
        <begin position="43"/>
        <end position="65"/>
    </location>
</feature>
<evidence type="ECO:0000256" key="1">
    <source>
        <dbReference type="SAM" id="Phobius"/>
    </source>
</evidence>
<proteinExistence type="predicted"/>
<dbReference type="KEGG" id="amog:QRX60_49530"/>
<keyword evidence="1" id="KW-1133">Transmembrane helix</keyword>
<dbReference type="EMBL" id="CP127295">
    <property type="protein sequence ID" value="WIY01962.1"/>
    <property type="molecule type" value="Genomic_DNA"/>
</dbReference>
<dbReference type="Proteomes" id="UP001239397">
    <property type="component" value="Chromosome"/>
</dbReference>
<dbReference type="AlphaFoldDB" id="A0A9Y2JRC5"/>
<evidence type="ECO:0008006" key="4">
    <source>
        <dbReference type="Google" id="ProtNLM"/>
    </source>
</evidence>
<name>A0A9Y2JRC5_9PSEU</name>